<evidence type="ECO:0000313" key="5">
    <source>
        <dbReference type="Proteomes" id="UP001632038"/>
    </source>
</evidence>
<proteinExistence type="predicted"/>
<keyword evidence="1 3" id="KW-0853">WD repeat</keyword>
<keyword evidence="5" id="KW-1185">Reference proteome</keyword>
<name>A0ABD3DT18_9LAMI</name>
<feature type="repeat" description="WD" evidence="3">
    <location>
        <begin position="357"/>
        <end position="389"/>
    </location>
</feature>
<dbReference type="InterPro" id="IPR036322">
    <property type="entry name" value="WD40_repeat_dom_sf"/>
</dbReference>
<dbReference type="PROSITE" id="PS50294">
    <property type="entry name" value="WD_REPEATS_REGION"/>
    <property type="match status" value="1"/>
</dbReference>
<dbReference type="Pfam" id="PF23627">
    <property type="entry name" value="LisH_WDR26"/>
    <property type="match status" value="1"/>
</dbReference>
<dbReference type="PANTHER" id="PTHR22838:SF0">
    <property type="entry name" value="WD REPEAT-CONTAINING PROTEIN 26"/>
    <property type="match status" value="1"/>
</dbReference>
<dbReference type="PROSITE" id="PS50082">
    <property type="entry name" value="WD_REPEATS_2"/>
    <property type="match status" value="1"/>
</dbReference>
<sequence length="408" mass="44650">MDTSAECSSSDLIDTNELIRLIGAALKHLGLENSVSALEAETSVQVNSPPASKLRESILSGNWEEIMQSLGEFVPLESGASHEVKCVWYALFKQRSLELMKEKNVVDAVASLRAMTGLGLNNVEAGKMAMFLLPQEQFHVPDRADLLPQLEKYLPPAHDGAICHLRFSKKGDSLASCDMNDAKVWQVCRGRLILAHVLRGPGPIAHLCWDWEGIELLTCGKGGAKRWDIVSGECLATLEKRDVSMLSCSYSNNDIILTANDNDSISEWNLQGIEIRNWTDKGTWTKNIETTFNSEVVYGSDPNTLSVFNTNSSMSIHSDFDMEGICLGGIEDRFAAAANSNKVRLFHLSSGELICTLDGHESPIGCVCWNPMIPTMLVSGGEDGLILLWGSESELADGEEVQPMIGED</sequence>
<evidence type="ECO:0000256" key="3">
    <source>
        <dbReference type="PROSITE-ProRule" id="PRU00221"/>
    </source>
</evidence>
<dbReference type="InterPro" id="IPR006594">
    <property type="entry name" value="LisH"/>
</dbReference>
<dbReference type="SUPFAM" id="SSF50978">
    <property type="entry name" value="WD40 repeat-like"/>
    <property type="match status" value="1"/>
</dbReference>
<dbReference type="SMART" id="SM00320">
    <property type="entry name" value="WD40"/>
    <property type="match status" value="4"/>
</dbReference>
<evidence type="ECO:0000256" key="1">
    <source>
        <dbReference type="ARBA" id="ARBA00022574"/>
    </source>
</evidence>
<dbReference type="Pfam" id="PF00400">
    <property type="entry name" value="WD40"/>
    <property type="match status" value="1"/>
</dbReference>
<dbReference type="PROSITE" id="PS50896">
    <property type="entry name" value="LISH"/>
    <property type="match status" value="1"/>
</dbReference>
<dbReference type="InterPro" id="IPR001680">
    <property type="entry name" value="WD40_rpt"/>
</dbReference>
<dbReference type="PANTHER" id="PTHR22838">
    <property type="entry name" value="WD REPEAT PROTEIN 26-RELATED"/>
    <property type="match status" value="1"/>
</dbReference>
<dbReference type="Proteomes" id="UP001632038">
    <property type="component" value="Unassembled WGS sequence"/>
</dbReference>
<gene>
    <name evidence="4" type="primary">WDR26</name>
    <name evidence="4" type="ORF">CASFOL_011923</name>
</gene>
<protein>
    <submittedName>
        <fullName evidence="4">WD repeat-containing protein 26</fullName>
    </submittedName>
</protein>
<organism evidence="4 5">
    <name type="scientific">Castilleja foliolosa</name>
    <dbReference type="NCBI Taxonomy" id="1961234"/>
    <lineage>
        <taxon>Eukaryota</taxon>
        <taxon>Viridiplantae</taxon>
        <taxon>Streptophyta</taxon>
        <taxon>Embryophyta</taxon>
        <taxon>Tracheophyta</taxon>
        <taxon>Spermatophyta</taxon>
        <taxon>Magnoliopsida</taxon>
        <taxon>eudicotyledons</taxon>
        <taxon>Gunneridae</taxon>
        <taxon>Pentapetalae</taxon>
        <taxon>asterids</taxon>
        <taxon>lamiids</taxon>
        <taxon>Lamiales</taxon>
        <taxon>Orobanchaceae</taxon>
        <taxon>Pedicularideae</taxon>
        <taxon>Castillejinae</taxon>
        <taxon>Castilleja</taxon>
    </lineage>
</organism>
<accession>A0ABD3DT18</accession>
<evidence type="ECO:0000256" key="2">
    <source>
        <dbReference type="ARBA" id="ARBA00022737"/>
    </source>
</evidence>
<dbReference type="AlphaFoldDB" id="A0ABD3DT18"/>
<dbReference type="InterPro" id="IPR015943">
    <property type="entry name" value="WD40/YVTN_repeat-like_dom_sf"/>
</dbReference>
<comment type="caution">
    <text evidence="4">The sequence shown here is derived from an EMBL/GenBank/DDBJ whole genome shotgun (WGS) entry which is preliminary data.</text>
</comment>
<dbReference type="Gene3D" id="2.130.10.10">
    <property type="entry name" value="YVTN repeat-like/Quinoprotein amine dehydrogenase"/>
    <property type="match status" value="2"/>
</dbReference>
<reference evidence="5" key="1">
    <citation type="journal article" date="2024" name="IScience">
        <title>Strigolactones Initiate the Formation of Haustorium-like Structures in Castilleja.</title>
        <authorList>
            <person name="Buerger M."/>
            <person name="Peterson D."/>
            <person name="Chory J."/>
        </authorList>
    </citation>
    <scope>NUCLEOTIDE SEQUENCE [LARGE SCALE GENOMIC DNA]</scope>
</reference>
<dbReference type="InterPro" id="IPR051350">
    <property type="entry name" value="WD_repeat-ST_regulator"/>
</dbReference>
<keyword evidence="2" id="KW-0677">Repeat</keyword>
<evidence type="ECO:0000313" key="4">
    <source>
        <dbReference type="EMBL" id="KAL3643991.1"/>
    </source>
</evidence>
<dbReference type="EMBL" id="JAVIJP010000015">
    <property type="protein sequence ID" value="KAL3643991.1"/>
    <property type="molecule type" value="Genomic_DNA"/>
</dbReference>